<dbReference type="GO" id="GO:0005886">
    <property type="term" value="C:plasma membrane"/>
    <property type="evidence" value="ECO:0007669"/>
    <property type="project" value="UniProtKB-SubCell"/>
</dbReference>
<dbReference type="InterPro" id="IPR003423">
    <property type="entry name" value="OMP_efflux"/>
</dbReference>
<keyword evidence="2" id="KW-0472">Membrane</keyword>
<accession>A0A157RP18</accession>
<dbReference type="Pfam" id="PF02321">
    <property type="entry name" value="OEP"/>
    <property type="match status" value="2"/>
</dbReference>
<dbReference type="EMBL" id="FKBS01000029">
    <property type="protein sequence ID" value="SAI59645.1"/>
    <property type="molecule type" value="Genomic_DNA"/>
</dbReference>
<protein>
    <submittedName>
        <fullName evidence="4">Outer membrane efflux protein</fullName>
    </submittedName>
</protein>
<dbReference type="SUPFAM" id="SSF56954">
    <property type="entry name" value="Outer membrane efflux proteins (OEP)"/>
    <property type="match status" value="1"/>
</dbReference>
<name>A0A157RP18_9BORD</name>
<dbReference type="AlphaFoldDB" id="A0A157RP18"/>
<keyword evidence="2" id="KW-0564">Palmitate</keyword>
<reference evidence="4 5" key="1">
    <citation type="submission" date="2016-03" db="EMBL/GenBank/DDBJ databases">
        <authorList>
            <consortium name="Pathogen Informatics"/>
        </authorList>
    </citation>
    <scope>NUCLEOTIDE SEQUENCE [LARGE SCALE GENOMIC DNA]</scope>
    <source>
        <strain evidence="4 5">NCTC13364</strain>
    </source>
</reference>
<sequence>MKSPFSSSLRGAASRRARLAALASALLTALPGCTTVGPDYRPPQVDVPARWTETHGNFAVADRARLRTWWRAFGDPMLDRLVDQALANNQDLGIAQARLQQARAERVQIASNLEPSLSAGGTADALRSSKALDWPPGIGRSRTWRAGFDASWELDVFGGGRRAVEAADAGIDALSDDLHALQVSLLAELAADYAELRTAQARLAIARDNIGNLREGERLAERALRGGLGTSAEVAQARAEREAAQAQPPVLEAAIARLSHAIGVLAGGFPGDWRAALAESAPVLPVAPALPLALPSEVIRQRPDLQAGERRLAAATARIGVAEAARLPHFTIPLSLGTTASLLHDLFSGASLAWSAGVQAGQTLYDGGRARAGVAVAQAGAAAARLAYERDVRLALRDVEDALTTLNSERQRQASLMAAVDDSQKALDRATRLYRGGLSAYLPVLIAQRAANQARDALALSRAGEVRGAIALYKALGAGWQDTPMVRSTGASDSSGQPAVAHTAAGL</sequence>
<evidence type="ECO:0000256" key="3">
    <source>
        <dbReference type="SAM" id="MobiDB-lite"/>
    </source>
</evidence>
<dbReference type="RefSeq" id="WP_066421267.1">
    <property type="nucleotide sequence ID" value="NZ_FKBS01000029.1"/>
</dbReference>
<dbReference type="OrthoDB" id="9770517at2"/>
<dbReference type="NCBIfam" id="TIGR01845">
    <property type="entry name" value="outer_NodT"/>
    <property type="match status" value="1"/>
</dbReference>
<evidence type="ECO:0000256" key="2">
    <source>
        <dbReference type="RuleBase" id="RU362097"/>
    </source>
</evidence>
<evidence type="ECO:0000313" key="4">
    <source>
        <dbReference type="EMBL" id="SAI59645.1"/>
    </source>
</evidence>
<dbReference type="PANTHER" id="PTHR30203">
    <property type="entry name" value="OUTER MEMBRANE CATION EFFLUX PROTEIN"/>
    <property type="match status" value="1"/>
</dbReference>
<evidence type="ECO:0000256" key="1">
    <source>
        <dbReference type="ARBA" id="ARBA00007613"/>
    </source>
</evidence>
<keyword evidence="2" id="KW-0812">Transmembrane</keyword>
<dbReference type="GO" id="GO:0015562">
    <property type="term" value="F:efflux transmembrane transporter activity"/>
    <property type="evidence" value="ECO:0007669"/>
    <property type="project" value="InterPro"/>
</dbReference>
<dbReference type="InterPro" id="IPR010131">
    <property type="entry name" value="MdtP/NodT-like"/>
</dbReference>
<comment type="subcellular location">
    <subcellularLocation>
        <location evidence="2">Cell membrane</location>
        <topology evidence="2">Lipid-anchor</topology>
    </subcellularLocation>
</comment>
<evidence type="ECO:0000313" key="5">
    <source>
        <dbReference type="Proteomes" id="UP000077037"/>
    </source>
</evidence>
<feature type="region of interest" description="Disordered" evidence="3">
    <location>
        <begin position="487"/>
        <end position="507"/>
    </location>
</feature>
<dbReference type="Gene3D" id="2.20.200.10">
    <property type="entry name" value="Outer membrane efflux proteins (OEP)"/>
    <property type="match status" value="1"/>
</dbReference>
<keyword evidence="2" id="KW-1134">Transmembrane beta strand</keyword>
<dbReference type="PANTHER" id="PTHR30203:SF25">
    <property type="entry name" value="OUTER MEMBRANE PROTEIN-RELATED"/>
    <property type="match status" value="1"/>
</dbReference>
<organism evidence="4 5">
    <name type="scientific">Bordetella ansorpii</name>
    <dbReference type="NCBI Taxonomy" id="288768"/>
    <lineage>
        <taxon>Bacteria</taxon>
        <taxon>Pseudomonadati</taxon>
        <taxon>Pseudomonadota</taxon>
        <taxon>Betaproteobacteria</taxon>
        <taxon>Burkholderiales</taxon>
        <taxon>Alcaligenaceae</taxon>
        <taxon>Bordetella</taxon>
    </lineage>
</organism>
<keyword evidence="2" id="KW-0449">Lipoprotein</keyword>
<gene>
    <name evidence="4" type="primary">ttgC_6</name>
    <name evidence="4" type="ORF">SAMEA1982600_05333</name>
</gene>
<dbReference type="Proteomes" id="UP000077037">
    <property type="component" value="Unassembled WGS sequence"/>
</dbReference>
<comment type="similarity">
    <text evidence="1 2">Belongs to the outer membrane factor (OMF) (TC 1.B.17) family.</text>
</comment>
<proteinExistence type="inferred from homology"/>
<dbReference type="Gene3D" id="1.20.1600.10">
    <property type="entry name" value="Outer membrane efflux proteins (OEP)"/>
    <property type="match status" value="1"/>
</dbReference>